<dbReference type="InterPro" id="IPR020059">
    <property type="entry name" value="Glu/Gln-tRNA-synth_Ib_codon-bd"/>
</dbReference>
<dbReference type="FunFam" id="2.40.240.10:FF:000004">
    <property type="entry name" value="Glutamyl-tRNA synthetase, cytoplasmic"/>
    <property type="match status" value="1"/>
</dbReference>
<evidence type="ECO:0000256" key="5">
    <source>
        <dbReference type="ARBA" id="ARBA00022598"/>
    </source>
</evidence>
<dbReference type="SUPFAM" id="SSF52374">
    <property type="entry name" value="Nucleotidylyl transferase"/>
    <property type="match status" value="1"/>
</dbReference>
<keyword evidence="6 12" id="KW-0547">Nucleotide-binding</keyword>
<evidence type="ECO:0000256" key="4">
    <source>
        <dbReference type="ARBA" id="ARBA00022490"/>
    </source>
</evidence>
<dbReference type="InterPro" id="IPR020058">
    <property type="entry name" value="Glu/Gln-tRNA-synth_Ib_cat-dom"/>
</dbReference>
<dbReference type="GO" id="GO:0006424">
    <property type="term" value="P:glutamyl-tRNA aminoacylation"/>
    <property type="evidence" value="ECO:0007669"/>
    <property type="project" value="InterPro"/>
</dbReference>
<proteinExistence type="inferred from homology"/>
<dbReference type="InterPro" id="IPR036282">
    <property type="entry name" value="Glutathione-S-Trfase_C_sf"/>
</dbReference>
<evidence type="ECO:0000256" key="10">
    <source>
        <dbReference type="ARBA" id="ARBA00030865"/>
    </source>
</evidence>
<dbReference type="InterPro" id="IPR000924">
    <property type="entry name" value="Glu/Gln-tRNA-synth"/>
</dbReference>
<dbReference type="GO" id="GO:0017102">
    <property type="term" value="C:methionyl glutamyl tRNA synthetase complex"/>
    <property type="evidence" value="ECO:0007669"/>
    <property type="project" value="TreeGrafter"/>
</dbReference>
<evidence type="ECO:0000256" key="7">
    <source>
        <dbReference type="ARBA" id="ARBA00022840"/>
    </source>
</evidence>
<dbReference type="CDD" id="cd10289">
    <property type="entry name" value="GST_C_AaRS_like"/>
    <property type="match status" value="1"/>
</dbReference>
<dbReference type="Proteomes" id="UP001374535">
    <property type="component" value="Chromosome 9"/>
</dbReference>
<evidence type="ECO:0000256" key="6">
    <source>
        <dbReference type="ARBA" id="ARBA00022741"/>
    </source>
</evidence>
<protein>
    <recommendedName>
        <fullName evidence="3">glutamate--tRNA ligase</fullName>
        <ecNumber evidence="3">6.1.1.17</ecNumber>
    </recommendedName>
    <alternativeName>
        <fullName evidence="10">Glutamyl-tRNA synthetase</fullName>
    </alternativeName>
</protein>
<keyword evidence="5 12" id="KW-0436">Ligase</keyword>
<dbReference type="InterPro" id="IPR004526">
    <property type="entry name" value="Glu-tRNA-synth_arc/euk"/>
</dbReference>
<dbReference type="PRINTS" id="PR00987">
    <property type="entry name" value="TRNASYNTHGLU"/>
</dbReference>
<evidence type="ECO:0000256" key="3">
    <source>
        <dbReference type="ARBA" id="ARBA00012835"/>
    </source>
</evidence>
<dbReference type="InterPro" id="IPR014729">
    <property type="entry name" value="Rossmann-like_a/b/a_fold"/>
</dbReference>
<dbReference type="Pfam" id="PF03950">
    <property type="entry name" value="tRNA-synt_1c_C"/>
    <property type="match status" value="1"/>
</dbReference>
<dbReference type="InterPro" id="IPR049437">
    <property type="entry name" value="tRNA-synt_1c_C2"/>
</dbReference>
<dbReference type="GO" id="GO:0009791">
    <property type="term" value="P:post-embryonic development"/>
    <property type="evidence" value="ECO:0007669"/>
    <property type="project" value="UniProtKB-ARBA"/>
</dbReference>
<dbReference type="PROSITE" id="PS00178">
    <property type="entry name" value="AA_TRNA_LIGASE_I"/>
    <property type="match status" value="1"/>
</dbReference>
<evidence type="ECO:0000259" key="15">
    <source>
        <dbReference type="Pfam" id="PF20974"/>
    </source>
</evidence>
<dbReference type="HAMAP" id="MF_02076">
    <property type="entry name" value="Glu_tRNA_synth_type2"/>
    <property type="match status" value="1"/>
</dbReference>
<gene>
    <name evidence="16" type="ORF">V8G54_030106</name>
</gene>
<dbReference type="Gene3D" id="3.40.50.620">
    <property type="entry name" value="HUPs"/>
    <property type="match status" value="1"/>
</dbReference>
<dbReference type="GO" id="GO:0005524">
    <property type="term" value="F:ATP binding"/>
    <property type="evidence" value="ECO:0007669"/>
    <property type="project" value="UniProtKB-KW"/>
</dbReference>
<evidence type="ECO:0000256" key="12">
    <source>
        <dbReference type="RuleBase" id="RU363037"/>
    </source>
</evidence>
<dbReference type="Pfam" id="PF00749">
    <property type="entry name" value="tRNA-synt_1c"/>
    <property type="match status" value="1"/>
</dbReference>
<dbReference type="InterPro" id="IPR011035">
    <property type="entry name" value="Ribosomal_bL25/Gln-tRNA_synth"/>
</dbReference>
<evidence type="ECO:0000313" key="17">
    <source>
        <dbReference type="Proteomes" id="UP001374535"/>
    </source>
</evidence>
<evidence type="ECO:0000256" key="11">
    <source>
        <dbReference type="ARBA" id="ARBA00048351"/>
    </source>
</evidence>
<evidence type="ECO:0000256" key="9">
    <source>
        <dbReference type="ARBA" id="ARBA00023146"/>
    </source>
</evidence>
<dbReference type="PANTHER" id="PTHR43097:SF5">
    <property type="entry name" value="GLUTAMATE--TRNA LIGASE"/>
    <property type="match status" value="1"/>
</dbReference>
<dbReference type="GO" id="GO:0005829">
    <property type="term" value="C:cytosol"/>
    <property type="evidence" value="ECO:0007669"/>
    <property type="project" value="TreeGrafter"/>
</dbReference>
<keyword evidence="17" id="KW-1185">Reference proteome</keyword>
<dbReference type="InterPro" id="IPR001412">
    <property type="entry name" value="aa-tRNA-synth_I_CS"/>
</dbReference>
<comment type="similarity">
    <text evidence="2">Belongs to the class-I aminoacyl-tRNA synthetase family. Glutamate--tRNA ligase type 2 subfamily.</text>
</comment>
<keyword evidence="8 12" id="KW-0648">Protein biosynthesis</keyword>
<dbReference type="SUPFAM" id="SSF47616">
    <property type="entry name" value="GST C-terminal domain-like"/>
    <property type="match status" value="1"/>
</dbReference>
<dbReference type="NCBIfam" id="TIGR00463">
    <property type="entry name" value="gltX_arch"/>
    <property type="match status" value="1"/>
</dbReference>
<evidence type="ECO:0000256" key="2">
    <source>
        <dbReference type="ARBA" id="ARBA00008927"/>
    </source>
</evidence>
<evidence type="ECO:0000259" key="14">
    <source>
        <dbReference type="Pfam" id="PF03950"/>
    </source>
</evidence>
<evidence type="ECO:0000256" key="8">
    <source>
        <dbReference type="ARBA" id="ARBA00022917"/>
    </source>
</evidence>
<keyword evidence="9 12" id="KW-0030">Aminoacyl-tRNA synthetase</keyword>
<keyword evidence="7 12" id="KW-0067">ATP-binding</keyword>
<dbReference type="InterPro" id="IPR050132">
    <property type="entry name" value="Gln/Glu-tRNA_Ligase"/>
</dbReference>
<sequence length="771" mass="87264">MDIKTFAFAASSPPLPVIVAARLAGISPSIDTSLSPDSAPTFLFSDGYISDLLSVCLFLQILQLFVSPKLKLQGTFSLLRYIGRVASLPNFYGQNAFESSQIDEWLEYAPILSSGPAFENACKYIDEYLEKRTFLVGYSLSIADIAIWAGLAGYCYAVSVPTNHQDLPGSGKRWESLRKSKKYTNLVRWFNSIVTEHGAALNEVTSAYVGKKGLGEPTANKSKDQSVITDRVKNVNGAVSENQKGGSKPSAEIDLPDAEVGKVRLRFAPEPSGYLHIGHSKAALLNKYFAERYQGQVIVRFDDTNPAKESNEFVDNLLKDIDTLGIKYEEITYTSDYFPELMEMAENLIRQGKAYVDDTPREQMQKERMDGIESKCRNNSVEENLKLWKEMIAGTERGLQCCIRGKLDMQDPNKSLRDPVYYRCNPMPHHRIGSKYKVYPTYDFACPYVDAREGITHALRSSEYHDRNAQYYRIQEDMGLRKVLIYEFSRLNMVYTLLSKRKLLWFVQNGKVDGWDDARFPTVQGIVRRGLKIEALIQFIVEQGASKNLNLMEWDKLWTINKKIIDPVCPRHTAVIADKRVLLTLTDGPEKPFVRIIPRHKKYEAAGDKATTYTKRIWIDHVDAESISAGEEVTLMDWGNAIVKAIEKDQDGNITGLSGVLHLEGSVKTTKLKLTWLPEIDELVSLTLVEFDYLITKKKLEEGEDFIDVLNPCTKKETLAYGDSNMRNLQRGDVLQLERKGYFRCDVPFIRPSQPIVLYAIPDGRQQTGSK</sequence>
<dbReference type="InterPro" id="IPR020056">
    <property type="entry name" value="Rbsml_bL25/Gln-tRNA_synth_N"/>
</dbReference>
<dbReference type="GO" id="GO:0004818">
    <property type="term" value="F:glutamate-tRNA ligase activity"/>
    <property type="evidence" value="ECO:0007669"/>
    <property type="project" value="UniProtKB-EC"/>
</dbReference>
<evidence type="ECO:0000259" key="13">
    <source>
        <dbReference type="Pfam" id="PF00749"/>
    </source>
</evidence>
<dbReference type="Gene3D" id="2.40.240.10">
    <property type="entry name" value="Ribosomal Protein L25, Chain P"/>
    <property type="match status" value="1"/>
</dbReference>
<dbReference type="SUPFAM" id="SSF50715">
    <property type="entry name" value="Ribosomal protein L25-like"/>
    <property type="match status" value="1"/>
</dbReference>
<dbReference type="Gene3D" id="1.20.1050.130">
    <property type="match status" value="1"/>
</dbReference>
<feature type="domain" description="Glutamyl/glutaminyl-tRNA synthetase class Ib anti-codon binding" evidence="14">
    <location>
        <begin position="569"/>
        <end position="658"/>
    </location>
</feature>
<feature type="domain" description="Glutamyl/glutaminyl-tRNA synthetase class Ib catalytic" evidence="13">
    <location>
        <begin position="262"/>
        <end position="566"/>
    </location>
</feature>
<dbReference type="PANTHER" id="PTHR43097">
    <property type="entry name" value="GLUTAMINE-TRNA LIGASE"/>
    <property type="match status" value="1"/>
</dbReference>
<dbReference type="Pfam" id="PF20974">
    <property type="entry name" value="tRNA-synt_1c_C2"/>
    <property type="match status" value="1"/>
</dbReference>
<dbReference type="FunFam" id="3.40.50.620:FF:000070">
    <property type="entry name" value="Bifunctional glutamate/proline--tRNA ligase"/>
    <property type="match status" value="1"/>
</dbReference>
<evidence type="ECO:0000313" key="16">
    <source>
        <dbReference type="EMBL" id="WVY97955.1"/>
    </source>
</evidence>
<dbReference type="AlphaFoldDB" id="A0AAQ3MVJ7"/>
<reference evidence="16 17" key="1">
    <citation type="journal article" date="2023" name="Life. Sci Alliance">
        <title>Evolutionary insights into 3D genome organization and epigenetic landscape of Vigna mungo.</title>
        <authorList>
            <person name="Junaid A."/>
            <person name="Singh B."/>
            <person name="Bhatia S."/>
        </authorList>
    </citation>
    <scope>NUCLEOTIDE SEQUENCE [LARGE SCALE GENOMIC DNA]</scope>
    <source>
        <strain evidence="16">Urdbean</strain>
    </source>
</reference>
<comment type="catalytic activity">
    <reaction evidence="11">
        <text>tRNA(Glu) + L-glutamate + ATP = L-glutamyl-tRNA(Glu) + AMP + diphosphate</text>
        <dbReference type="Rhea" id="RHEA:23540"/>
        <dbReference type="Rhea" id="RHEA-COMP:9663"/>
        <dbReference type="Rhea" id="RHEA-COMP:9680"/>
        <dbReference type="ChEBI" id="CHEBI:29985"/>
        <dbReference type="ChEBI" id="CHEBI:30616"/>
        <dbReference type="ChEBI" id="CHEBI:33019"/>
        <dbReference type="ChEBI" id="CHEBI:78442"/>
        <dbReference type="ChEBI" id="CHEBI:78520"/>
        <dbReference type="ChEBI" id="CHEBI:456215"/>
        <dbReference type="EC" id="6.1.1.17"/>
    </reaction>
</comment>
<keyword evidence="4" id="KW-0963">Cytoplasm</keyword>
<accession>A0AAQ3MVJ7</accession>
<feature type="domain" description="tRNA synthetases class I (E and Q) anti-codon binding" evidence="15">
    <location>
        <begin position="673"/>
        <end position="746"/>
    </location>
</feature>
<comment type="subcellular location">
    <subcellularLocation>
        <location evidence="1">Cytoplasm</location>
    </subcellularLocation>
</comment>
<dbReference type="EC" id="6.1.1.17" evidence="3"/>
<name>A0AAQ3MVJ7_VIGMU</name>
<dbReference type="EMBL" id="CP144692">
    <property type="protein sequence ID" value="WVY97955.1"/>
    <property type="molecule type" value="Genomic_DNA"/>
</dbReference>
<organism evidence="16 17">
    <name type="scientific">Vigna mungo</name>
    <name type="common">Black gram</name>
    <name type="synonym">Phaseolus mungo</name>
    <dbReference type="NCBI Taxonomy" id="3915"/>
    <lineage>
        <taxon>Eukaryota</taxon>
        <taxon>Viridiplantae</taxon>
        <taxon>Streptophyta</taxon>
        <taxon>Embryophyta</taxon>
        <taxon>Tracheophyta</taxon>
        <taxon>Spermatophyta</taxon>
        <taxon>Magnoliopsida</taxon>
        <taxon>eudicotyledons</taxon>
        <taxon>Gunneridae</taxon>
        <taxon>Pentapetalae</taxon>
        <taxon>rosids</taxon>
        <taxon>fabids</taxon>
        <taxon>Fabales</taxon>
        <taxon>Fabaceae</taxon>
        <taxon>Papilionoideae</taxon>
        <taxon>50 kb inversion clade</taxon>
        <taxon>NPAAA clade</taxon>
        <taxon>indigoferoid/millettioid clade</taxon>
        <taxon>Phaseoleae</taxon>
        <taxon>Vigna</taxon>
    </lineage>
</organism>
<dbReference type="GO" id="GO:0048608">
    <property type="term" value="P:reproductive structure development"/>
    <property type="evidence" value="ECO:0007669"/>
    <property type="project" value="UniProtKB-ARBA"/>
</dbReference>
<evidence type="ECO:0000256" key="1">
    <source>
        <dbReference type="ARBA" id="ARBA00004496"/>
    </source>
</evidence>